<feature type="transmembrane region" description="Helical" evidence="1">
    <location>
        <begin position="26"/>
        <end position="46"/>
    </location>
</feature>
<keyword evidence="1" id="KW-0472">Membrane</keyword>
<keyword evidence="1" id="KW-0812">Transmembrane</keyword>
<dbReference type="EMBL" id="CP061799">
    <property type="protein sequence ID" value="QTA79910.1"/>
    <property type="molecule type" value="Genomic_DNA"/>
</dbReference>
<evidence type="ECO:0000313" key="3">
    <source>
        <dbReference type="Proteomes" id="UP000663720"/>
    </source>
</evidence>
<protein>
    <submittedName>
        <fullName evidence="2">Uncharacterized protein</fullName>
    </submittedName>
</protein>
<organism evidence="2 3">
    <name type="scientific">Desulfonema limicola</name>
    <dbReference type="NCBI Taxonomy" id="45656"/>
    <lineage>
        <taxon>Bacteria</taxon>
        <taxon>Pseudomonadati</taxon>
        <taxon>Thermodesulfobacteriota</taxon>
        <taxon>Desulfobacteria</taxon>
        <taxon>Desulfobacterales</taxon>
        <taxon>Desulfococcaceae</taxon>
        <taxon>Desulfonema</taxon>
    </lineage>
</organism>
<proteinExistence type="predicted"/>
<dbReference type="AlphaFoldDB" id="A0A975B7C9"/>
<keyword evidence="3" id="KW-1185">Reference proteome</keyword>
<dbReference type="KEGG" id="dli:dnl_21920"/>
<evidence type="ECO:0000313" key="2">
    <source>
        <dbReference type="EMBL" id="QTA79910.1"/>
    </source>
</evidence>
<accession>A0A975B7C9</accession>
<keyword evidence="1" id="KW-1133">Transmembrane helix</keyword>
<gene>
    <name evidence="2" type="ORF">dnl_21920</name>
</gene>
<reference evidence="2" key="1">
    <citation type="journal article" date="2021" name="Microb. Physiol.">
        <title>Proteogenomic Insights into the Physiology of Marine, Sulfate-Reducing, Filamentous Desulfonema limicola and Desulfonema magnum.</title>
        <authorList>
            <person name="Schnaars V."/>
            <person name="Wohlbrand L."/>
            <person name="Scheve S."/>
            <person name="Hinrichs C."/>
            <person name="Reinhardt R."/>
            <person name="Rabus R."/>
        </authorList>
    </citation>
    <scope>NUCLEOTIDE SEQUENCE</scope>
    <source>
        <strain evidence="2">5ac10</strain>
    </source>
</reference>
<dbReference type="Proteomes" id="UP000663720">
    <property type="component" value="Chromosome"/>
</dbReference>
<name>A0A975B7C9_9BACT</name>
<evidence type="ECO:0000256" key="1">
    <source>
        <dbReference type="SAM" id="Phobius"/>
    </source>
</evidence>
<sequence>MPTVSILNFNITRLKKYRRHTCEMPVPPPVLIFICIYCSFHINLIYKKIVES</sequence>